<dbReference type="InterPro" id="IPR039251">
    <property type="entry name" value="OXLD1"/>
</dbReference>
<evidence type="ECO:0000259" key="1">
    <source>
        <dbReference type="Pfam" id="PF09791"/>
    </source>
</evidence>
<evidence type="ECO:0000313" key="3">
    <source>
        <dbReference type="Proteomes" id="UP000240505"/>
    </source>
</evidence>
<dbReference type="Proteomes" id="UP000240505">
    <property type="component" value="Chromosome"/>
</dbReference>
<name>A0A2R4CG08_9BURK</name>
<proteinExistence type="predicted"/>
<dbReference type="EMBL" id="CP028324">
    <property type="protein sequence ID" value="AVR98410.1"/>
    <property type="molecule type" value="Genomic_DNA"/>
</dbReference>
<keyword evidence="3" id="KW-1185">Reference proteome</keyword>
<dbReference type="KEGG" id="masz:C9I28_24295"/>
<gene>
    <name evidence="2" type="ORF">C9I28_24295</name>
</gene>
<dbReference type="RefSeq" id="WP_107143746.1">
    <property type="nucleotide sequence ID" value="NZ_CP028324.1"/>
</dbReference>
<accession>A0A2R4CG08</accession>
<evidence type="ECO:0000313" key="2">
    <source>
        <dbReference type="EMBL" id="AVR98410.1"/>
    </source>
</evidence>
<reference evidence="2 3" key="1">
    <citation type="submission" date="2018-03" db="EMBL/GenBank/DDBJ databases">
        <title>Massilia armeniaca sp. nov., isolated from desert soil.</title>
        <authorList>
            <person name="Huang H."/>
            <person name="Ren M."/>
        </authorList>
    </citation>
    <scope>NUCLEOTIDE SEQUENCE [LARGE SCALE GENOMIC DNA]</scope>
    <source>
        <strain evidence="2 3">ZMN-3</strain>
    </source>
</reference>
<protein>
    <submittedName>
        <fullName evidence="2">Oxidoreductase</fullName>
    </submittedName>
</protein>
<dbReference type="PANTHER" id="PTHR21193">
    <property type="entry name" value="OXIDOREDUCTASE-LIKE DOMAIN-CONTAINING PROTEIN 1"/>
    <property type="match status" value="1"/>
</dbReference>
<dbReference type="AlphaFoldDB" id="A0A2R4CG08"/>
<sequence>MDTAPADPRPEPPRQPALEDCCRSGCSPCVFDLYEEALARYEAALAAWLARQEAGPGGD</sequence>
<feature type="domain" description="Oxidoreductase-like" evidence="1">
    <location>
        <begin position="9"/>
        <end position="47"/>
    </location>
</feature>
<dbReference type="InterPro" id="IPR019180">
    <property type="entry name" value="Oxidoreductase-like_N"/>
</dbReference>
<organism evidence="2 3">
    <name type="scientific">Pseudoduganella armeniaca</name>
    <dbReference type="NCBI Taxonomy" id="2072590"/>
    <lineage>
        <taxon>Bacteria</taxon>
        <taxon>Pseudomonadati</taxon>
        <taxon>Pseudomonadota</taxon>
        <taxon>Betaproteobacteria</taxon>
        <taxon>Burkholderiales</taxon>
        <taxon>Oxalobacteraceae</taxon>
        <taxon>Telluria group</taxon>
        <taxon>Pseudoduganella</taxon>
    </lineage>
</organism>
<dbReference type="Pfam" id="PF09791">
    <property type="entry name" value="Oxidored-like"/>
    <property type="match status" value="1"/>
</dbReference>
<dbReference type="PANTHER" id="PTHR21193:SF3">
    <property type="entry name" value="OXIDOREDUCTASE-LIKE DOMAIN-CONTAINING PROTEIN 1"/>
    <property type="match status" value="1"/>
</dbReference>